<dbReference type="InterPro" id="IPR016166">
    <property type="entry name" value="FAD-bd_PCMH"/>
</dbReference>
<keyword evidence="5" id="KW-0560">Oxidoreductase</keyword>
<dbReference type="AlphaFoldDB" id="A0A1G7WQK8"/>
<comment type="cofactor">
    <cofactor evidence="1">
        <name>FAD</name>
        <dbReference type="ChEBI" id="CHEBI:57692"/>
    </cofactor>
</comment>
<sequence>MTSQTHQPSDRLAALLRGQLHTGRVATSGPLYEAGRSLWNGAVTARPGAVVRCADTEEVAAAVRAARECGVPLSVRGGGHDWAGRAVAQDGLTIDLSGLRTVTVDPVAEVALVQGGATAGDVARAAQPHGLTAVTGTAGSVGMAGLTLGGGYGPLGGRFGLALDNLLSAEVVLADGGVVTADAEHEPDLFWALRGGGGNFGVVTSMRIRLHRLRTLLSGLVTYPWDQAPAVLTALAEELPEAPDELTAQFGVLTGPADEPVVFVAPTWSGDDAAAGERALARCAALGTPLAAHTGPVTMPDQLAAIDAQFPYGRHVEIRPRSVPALTPGVREALLAAGSAPTSPLSAVSVHSLHGAAARVPVAETAFGNRDPHLMIEILALWEPDDPEPARHRAWAAGLAKALEPEALPGTYPNLLGPDETAHIAHSYGPHAQRLLAVKRRTDPDGVFRALPLPAGPGGA</sequence>
<gene>
    <name evidence="7" type="ORF">SAMN05216260_12816</name>
</gene>
<dbReference type="PANTHER" id="PTHR42973">
    <property type="entry name" value="BINDING OXIDOREDUCTASE, PUTATIVE (AFU_ORTHOLOGUE AFUA_1G17690)-RELATED"/>
    <property type="match status" value="1"/>
</dbReference>
<dbReference type="InterPro" id="IPR016169">
    <property type="entry name" value="FAD-bd_PCMH_sub2"/>
</dbReference>
<dbReference type="InterPro" id="IPR016167">
    <property type="entry name" value="FAD-bd_PCMH_sub1"/>
</dbReference>
<dbReference type="PROSITE" id="PS51387">
    <property type="entry name" value="FAD_PCMH"/>
    <property type="match status" value="1"/>
</dbReference>
<keyword evidence="4" id="KW-0274">FAD</keyword>
<dbReference type="Gene3D" id="3.30.465.10">
    <property type="match status" value="1"/>
</dbReference>
<evidence type="ECO:0000256" key="5">
    <source>
        <dbReference type="ARBA" id="ARBA00023002"/>
    </source>
</evidence>
<dbReference type="OrthoDB" id="9775082at2"/>
<evidence type="ECO:0000256" key="1">
    <source>
        <dbReference type="ARBA" id="ARBA00001974"/>
    </source>
</evidence>
<dbReference type="Proteomes" id="UP000198614">
    <property type="component" value="Unassembled WGS sequence"/>
</dbReference>
<dbReference type="PANTHER" id="PTHR42973:SF39">
    <property type="entry name" value="FAD-BINDING PCMH-TYPE DOMAIN-CONTAINING PROTEIN"/>
    <property type="match status" value="1"/>
</dbReference>
<evidence type="ECO:0000256" key="3">
    <source>
        <dbReference type="ARBA" id="ARBA00022630"/>
    </source>
</evidence>
<dbReference type="SUPFAM" id="SSF56176">
    <property type="entry name" value="FAD-binding/transporter-associated domain-like"/>
    <property type="match status" value="1"/>
</dbReference>
<proteinExistence type="inferred from homology"/>
<dbReference type="InterPro" id="IPR006093">
    <property type="entry name" value="Oxy_OxRdtase_FAD_BS"/>
</dbReference>
<evidence type="ECO:0000313" key="7">
    <source>
        <dbReference type="EMBL" id="SDG74231.1"/>
    </source>
</evidence>
<organism evidence="7 8">
    <name type="scientific">Streptomyces griseoaurantiacus</name>
    <dbReference type="NCBI Taxonomy" id="68213"/>
    <lineage>
        <taxon>Bacteria</taxon>
        <taxon>Bacillati</taxon>
        <taxon>Actinomycetota</taxon>
        <taxon>Actinomycetes</taxon>
        <taxon>Kitasatosporales</taxon>
        <taxon>Streptomycetaceae</taxon>
        <taxon>Streptomyces</taxon>
        <taxon>Streptomyces aurantiacus group</taxon>
    </lineage>
</organism>
<dbReference type="InterPro" id="IPR050416">
    <property type="entry name" value="FAD-linked_Oxidoreductase"/>
</dbReference>
<dbReference type="GO" id="GO:0071949">
    <property type="term" value="F:FAD binding"/>
    <property type="evidence" value="ECO:0007669"/>
    <property type="project" value="InterPro"/>
</dbReference>
<evidence type="ECO:0000256" key="2">
    <source>
        <dbReference type="ARBA" id="ARBA00005466"/>
    </source>
</evidence>
<dbReference type="InterPro" id="IPR006094">
    <property type="entry name" value="Oxid_FAD_bind_N"/>
</dbReference>
<reference evidence="7 8" key="1">
    <citation type="submission" date="2016-10" db="EMBL/GenBank/DDBJ databases">
        <authorList>
            <person name="de Groot N.N."/>
        </authorList>
    </citation>
    <scope>NUCLEOTIDE SEQUENCE [LARGE SCALE GENOMIC DNA]</scope>
    <source>
        <strain evidence="7 8">CGMCC 4.1859</strain>
    </source>
</reference>
<dbReference type="InterPro" id="IPR036318">
    <property type="entry name" value="FAD-bd_PCMH-like_sf"/>
</dbReference>
<dbReference type="PROSITE" id="PS00862">
    <property type="entry name" value="OX2_COVAL_FAD"/>
    <property type="match status" value="1"/>
</dbReference>
<feature type="domain" description="FAD-binding PCMH-type" evidence="6">
    <location>
        <begin position="43"/>
        <end position="213"/>
    </location>
</feature>
<name>A0A1G7WQK8_9ACTN</name>
<comment type="similarity">
    <text evidence="2">Belongs to the oxygen-dependent FAD-linked oxidoreductase family.</text>
</comment>
<dbReference type="Gene3D" id="3.40.462.20">
    <property type="match status" value="1"/>
</dbReference>
<accession>A0A1G7WQK8</accession>
<dbReference type="EMBL" id="FNAX01000028">
    <property type="protein sequence ID" value="SDG74231.1"/>
    <property type="molecule type" value="Genomic_DNA"/>
</dbReference>
<keyword evidence="3" id="KW-0285">Flavoprotein</keyword>
<dbReference type="Gene3D" id="3.30.43.10">
    <property type="entry name" value="Uridine Diphospho-n-acetylenolpyruvylglucosamine Reductase, domain 2"/>
    <property type="match status" value="1"/>
</dbReference>
<protein>
    <submittedName>
        <fullName evidence="7">FAD/FMN-containing dehydrogenase</fullName>
    </submittedName>
</protein>
<evidence type="ECO:0000256" key="4">
    <source>
        <dbReference type="ARBA" id="ARBA00022827"/>
    </source>
</evidence>
<evidence type="ECO:0000313" key="8">
    <source>
        <dbReference type="Proteomes" id="UP000198614"/>
    </source>
</evidence>
<evidence type="ECO:0000259" key="6">
    <source>
        <dbReference type="PROSITE" id="PS51387"/>
    </source>
</evidence>
<dbReference type="GO" id="GO:0016491">
    <property type="term" value="F:oxidoreductase activity"/>
    <property type="evidence" value="ECO:0007669"/>
    <property type="project" value="UniProtKB-KW"/>
</dbReference>
<dbReference type="Pfam" id="PF01565">
    <property type="entry name" value="FAD_binding_4"/>
    <property type="match status" value="1"/>
</dbReference>